<organism evidence="4 5">
    <name type="scientific">Duganella aceris</name>
    <dbReference type="NCBI Taxonomy" id="2703883"/>
    <lineage>
        <taxon>Bacteria</taxon>
        <taxon>Pseudomonadati</taxon>
        <taxon>Pseudomonadota</taxon>
        <taxon>Betaproteobacteria</taxon>
        <taxon>Burkholderiales</taxon>
        <taxon>Oxalobacteraceae</taxon>
        <taxon>Telluria group</taxon>
        <taxon>Duganella</taxon>
    </lineage>
</organism>
<dbReference type="Gene3D" id="3.40.50.720">
    <property type="entry name" value="NAD(P)-binding Rossmann-like Domain"/>
    <property type="match status" value="1"/>
</dbReference>
<dbReference type="SMART" id="SM00822">
    <property type="entry name" value="PKS_KR"/>
    <property type="match status" value="1"/>
</dbReference>
<dbReference type="PANTHER" id="PTHR43639">
    <property type="entry name" value="OXIDOREDUCTASE, SHORT-CHAIN DEHYDROGENASE/REDUCTASE FAMILY (AFU_ORTHOLOGUE AFUA_5G02870)"/>
    <property type="match status" value="1"/>
</dbReference>
<accession>A0ABX0FBN1</accession>
<dbReference type="InterPro" id="IPR036291">
    <property type="entry name" value="NAD(P)-bd_dom_sf"/>
</dbReference>
<evidence type="ECO:0000313" key="4">
    <source>
        <dbReference type="EMBL" id="NGZ82751.1"/>
    </source>
</evidence>
<dbReference type="InterPro" id="IPR002347">
    <property type="entry name" value="SDR_fam"/>
</dbReference>
<dbReference type="PROSITE" id="PS00061">
    <property type="entry name" value="ADH_SHORT"/>
    <property type="match status" value="1"/>
</dbReference>
<comment type="caution">
    <text evidence="4">The sequence shown here is derived from an EMBL/GenBank/DDBJ whole genome shotgun (WGS) entry which is preliminary data.</text>
</comment>
<keyword evidence="5" id="KW-1185">Reference proteome</keyword>
<evidence type="ECO:0000313" key="5">
    <source>
        <dbReference type="Proteomes" id="UP000666369"/>
    </source>
</evidence>
<dbReference type="EMBL" id="JAADJT010000001">
    <property type="protein sequence ID" value="NGZ82751.1"/>
    <property type="molecule type" value="Genomic_DNA"/>
</dbReference>
<sequence>MTNPLNNKVALVTGGARGIGAATVKRLAQDGAAVAFTYVSSPDKANDLAASIVAAGGRALAIQADSADEAALRAAVERTVAHFGALDILVNSAGILQMGSVEDFALADFDRMVAVNVRAVFVAIQAAAKHMKDGGRIVTIGSVSGTRVGFAGASVYSMTKAAVAMLVRGAALDLATRGITVNNVQPGPVETDMNAPDQPHVPHVRAMMPVKRLGQPEEVASLVSYLAGAEAAFITGSSFTVDGGYSA</sequence>
<keyword evidence="2" id="KW-0560">Oxidoreductase</keyword>
<dbReference type="PRINTS" id="PR00080">
    <property type="entry name" value="SDRFAMILY"/>
</dbReference>
<dbReference type="RefSeq" id="WP_166097387.1">
    <property type="nucleotide sequence ID" value="NZ_JAADJT010000001.1"/>
</dbReference>
<dbReference type="PANTHER" id="PTHR43639:SF1">
    <property type="entry name" value="SHORT-CHAIN DEHYDROGENASE_REDUCTASE FAMILY PROTEIN"/>
    <property type="match status" value="1"/>
</dbReference>
<name>A0ABX0FBN1_9BURK</name>
<feature type="domain" description="Ketoreductase" evidence="3">
    <location>
        <begin position="8"/>
        <end position="187"/>
    </location>
</feature>
<proteinExistence type="inferred from homology"/>
<evidence type="ECO:0000256" key="2">
    <source>
        <dbReference type="ARBA" id="ARBA00023002"/>
    </source>
</evidence>
<dbReference type="PRINTS" id="PR00081">
    <property type="entry name" value="GDHRDH"/>
</dbReference>
<comment type="similarity">
    <text evidence="1">Belongs to the short-chain dehydrogenases/reductases (SDR) family.</text>
</comment>
<dbReference type="SUPFAM" id="SSF51735">
    <property type="entry name" value="NAD(P)-binding Rossmann-fold domains"/>
    <property type="match status" value="1"/>
</dbReference>
<dbReference type="Proteomes" id="UP000666369">
    <property type="component" value="Unassembled WGS sequence"/>
</dbReference>
<dbReference type="InterPro" id="IPR057326">
    <property type="entry name" value="KR_dom"/>
</dbReference>
<evidence type="ECO:0000259" key="3">
    <source>
        <dbReference type="SMART" id="SM00822"/>
    </source>
</evidence>
<gene>
    <name evidence="4" type="ORF">GW587_00545</name>
</gene>
<protein>
    <submittedName>
        <fullName evidence="4">3-oxoacyl-ACP reductase FabG</fullName>
    </submittedName>
</protein>
<reference evidence="5" key="1">
    <citation type="submission" date="2023-07" db="EMBL/GenBank/DDBJ databases">
        <title>Duganella aceri sp. nov., isolated from tree sap.</title>
        <authorList>
            <person name="Kim I.S."/>
        </authorList>
    </citation>
    <scope>NUCLEOTIDE SEQUENCE [LARGE SCALE GENOMIC DNA]</scope>
    <source>
        <strain evidence="5">SAP-35</strain>
    </source>
</reference>
<dbReference type="InterPro" id="IPR020904">
    <property type="entry name" value="Sc_DH/Rdtase_CS"/>
</dbReference>
<dbReference type="Pfam" id="PF13561">
    <property type="entry name" value="adh_short_C2"/>
    <property type="match status" value="1"/>
</dbReference>
<evidence type="ECO:0000256" key="1">
    <source>
        <dbReference type="ARBA" id="ARBA00006484"/>
    </source>
</evidence>